<evidence type="ECO:0000313" key="3">
    <source>
        <dbReference type="Proteomes" id="UP000023152"/>
    </source>
</evidence>
<feature type="region of interest" description="Disordered" evidence="1">
    <location>
        <begin position="52"/>
        <end position="149"/>
    </location>
</feature>
<accession>X6LS18</accession>
<feature type="non-terminal residue" evidence="2">
    <location>
        <position position="149"/>
    </location>
</feature>
<dbReference type="AlphaFoldDB" id="X6LS18"/>
<proteinExistence type="predicted"/>
<feature type="compositionally biased region" description="Basic and acidic residues" evidence="1">
    <location>
        <begin position="115"/>
        <end position="128"/>
    </location>
</feature>
<gene>
    <name evidence="2" type="ORF">RFI_33202</name>
</gene>
<comment type="caution">
    <text evidence="2">The sequence shown here is derived from an EMBL/GenBank/DDBJ whole genome shotgun (WGS) entry which is preliminary data.</text>
</comment>
<reference evidence="2 3" key="1">
    <citation type="journal article" date="2013" name="Curr. Biol.">
        <title>The Genome of the Foraminiferan Reticulomyxa filosa.</title>
        <authorList>
            <person name="Glockner G."/>
            <person name="Hulsmann N."/>
            <person name="Schleicher M."/>
            <person name="Noegel A.A."/>
            <person name="Eichinger L."/>
            <person name="Gallinger C."/>
            <person name="Pawlowski J."/>
            <person name="Sierra R."/>
            <person name="Euteneuer U."/>
            <person name="Pillet L."/>
            <person name="Moustafa A."/>
            <person name="Platzer M."/>
            <person name="Groth M."/>
            <person name="Szafranski K."/>
            <person name="Schliwa M."/>
        </authorList>
    </citation>
    <scope>NUCLEOTIDE SEQUENCE [LARGE SCALE GENOMIC DNA]</scope>
</reference>
<dbReference type="EMBL" id="ASPP01029713">
    <property type="protein sequence ID" value="ETO04196.1"/>
    <property type="molecule type" value="Genomic_DNA"/>
</dbReference>
<keyword evidence="3" id="KW-1185">Reference proteome</keyword>
<evidence type="ECO:0000313" key="2">
    <source>
        <dbReference type="EMBL" id="ETO04196.1"/>
    </source>
</evidence>
<dbReference type="Proteomes" id="UP000023152">
    <property type="component" value="Unassembled WGS sequence"/>
</dbReference>
<evidence type="ECO:0000256" key="1">
    <source>
        <dbReference type="SAM" id="MobiDB-lite"/>
    </source>
</evidence>
<protein>
    <submittedName>
        <fullName evidence="2">Uncharacterized protein</fullName>
    </submittedName>
</protein>
<feature type="compositionally biased region" description="Acidic residues" evidence="1">
    <location>
        <begin position="64"/>
        <end position="104"/>
    </location>
</feature>
<name>X6LS18_RETFI</name>
<organism evidence="2 3">
    <name type="scientific">Reticulomyxa filosa</name>
    <dbReference type="NCBI Taxonomy" id="46433"/>
    <lineage>
        <taxon>Eukaryota</taxon>
        <taxon>Sar</taxon>
        <taxon>Rhizaria</taxon>
        <taxon>Retaria</taxon>
        <taxon>Foraminifera</taxon>
        <taxon>Monothalamids</taxon>
        <taxon>Reticulomyxidae</taxon>
        <taxon>Reticulomyxa</taxon>
    </lineage>
</organism>
<sequence>MAFDGAIVDFSFQEKFGETLHLKELPTVQTHLTDFYELQTANEAIAQLDEVMDPDGEIITFEDIGNDGDNDDDDDEEEEEEEDEEEDNDEEVEADEDEEEDDENGNQKRQPRGTIKIDKDERDPENQKSEPSTLRMGTIHSTKEDSFSK</sequence>